<evidence type="ECO:0000256" key="4">
    <source>
        <dbReference type="SAM" id="Coils"/>
    </source>
</evidence>
<name>M8E6P6_9BACL</name>
<sequence>MKKTMLATLTIVTALAMAGCGTANTANTSPQTDEGTSKIKVYTTLYPLEYAAKRIAGEYADVANIVPAGVEPHDFEPTAKDMVALSSADLFIYNGSGFEAWVDNAVKGMDKNKTTVVNTTEGLSLLEAAGGHDHDHGHEGEAAEAGHDDHKEDSGAQGHEEHKEGSEAQGHEEHKEDAAAATGSTEEHAHEHEHDHGGTDPHVWLDPTMLKAQAEKIKSALVEKDKAHAEAYEKNYQQLAADLDQLDKDFADMVSKSSKKEFMVAHSAFAYLAKRYGLEQVAISGIDPADEPSPSEMKELVEHVKEHNISYVLFETLASPKVAEVIAKEAGVQTGTLNPLEGLTEEEAKAGKDYLSIMKDNLEMLRAALK</sequence>
<evidence type="ECO:0000256" key="6">
    <source>
        <dbReference type="SAM" id="SignalP"/>
    </source>
</evidence>
<keyword evidence="4" id="KW-0175">Coiled coil</keyword>
<feature type="signal peptide" evidence="6">
    <location>
        <begin position="1"/>
        <end position="25"/>
    </location>
</feature>
<dbReference type="PRINTS" id="PR00690">
    <property type="entry name" value="ADHESNFAMILY"/>
</dbReference>
<evidence type="ECO:0000256" key="5">
    <source>
        <dbReference type="SAM" id="MobiDB-lite"/>
    </source>
</evidence>
<dbReference type="PRINTS" id="PR00691">
    <property type="entry name" value="ADHESINB"/>
</dbReference>
<dbReference type="OrthoDB" id="9810636at2"/>
<evidence type="ECO:0000313" key="7">
    <source>
        <dbReference type="EMBL" id="EMT51095.1"/>
    </source>
</evidence>
<evidence type="ECO:0000256" key="3">
    <source>
        <dbReference type="RuleBase" id="RU003512"/>
    </source>
</evidence>
<dbReference type="AlphaFoldDB" id="M8E6P6"/>
<dbReference type="InterPro" id="IPR006127">
    <property type="entry name" value="ZnuA-like"/>
</dbReference>
<dbReference type="InterPro" id="IPR006129">
    <property type="entry name" value="AdhesinB"/>
</dbReference>
<feature type="region of interest" description="Disordered" evidence="5">
    <location>
        <begin position="128"/>
        <end position="204"/>
    </location>
</feature>
<organism evidence="7 8">
    <name type="scientific">Brevibacillus borstelensis AK1</name>
    <dbReference type="NCBI Taxonomy" id="1300222"/>
    <lineage>
        <taxon>Bacteria</taxon>
        <taxon>Bacillati</taxon>
        <taxon>Bacillota</taxon>
        <taxon>Bacilli</taxon>
        <taxon>Bacillales</taxon>
        <taxon>Paenibacillaceae</taxon>
        <taxon>Brevibacillus</taxon>
    </lineage>
</organism>
<reference evidence="7 8" key="1">
    <citation type="submission" date="2013-03" db="EMBL/GenBank/DDBJ databases">
        <title>Assembly of a new bacterial strain Brevibacillus borstelensis AK1.</title>
        <authorList>
            <person name="Rajan I."/>
            <person name="PoliReddy D."/>
            <person name="Sugumar T."/>
            <person name="Rathinam K."/>
            <person name="Alqarawi S."/>
            <person name="Khalil A.B."/>
            <person name="Sivakumar N."/>
        </authorList>
    </citation>
    <scope>NUCLEOTIDE SEQUENCE [LARGE SCALE GENOMIC DNA]</scope>
    <source>
        <strain evidence="7 8">AK1</strain>
    </source>
</reference>
<comment type="caution">
    <text evidence="7">The sequence shown here is derived from an EMBL/GenBank/DDBJ whole genome shotgun (WGS) entry which is preliminary data.</text>
</comment>
<dbReference type="PROSITE" id="PS51257">
    <property type="entry name" value="PROKAR_LIPOPROTEIN"/>
    <property type="match status" value="1"/>
</dbReference>
<dbReference type="GO" id="GO:0030001">
    <property type="term" value="P:metal ion transport"/>
    <property type="evidence" value="ECO:0007669"/>
    <property type="project" value="InterPro"/>
</dbReference>
<dbReference type="GO" id="GO:0007155">
    <property type="term" value="P:cell adhesion"/>
    <property type="evidence" value="ECO:0007669"/>
    <property type="project" value="InterPro"/>
</dbReference>
<dbReference type="GO" id="GO:0046872">
    <property type="term" value="F:metal ion binding"/>
    <property type="evidence" value="ECO:0007669"/>
    <property type="project" value="InterPro"/>
</dbReference>
<dbReference type="InterPro" id="IPR006128">
    <property type="entry name" value="Lipoprotein_PsaA-like"/>
</dbReference>
<evidence type="ECO:0000256" key="1">
    <source>
        <dbReference type="ARBA" id="ARBA00022448"/>
    </source>
</evidence>
<evidence type="ECO:0000256" key="2">
    <source>
        <dbReference type="ARBA" id="ARBA00022729"/>
    </source>
</evidence>
<dbReference type="Pfam" id="PF01297">
    <property type="entry name" value="ZnuA"/>
    <property type="match status" value="1"/>
</dbReference>
<comment type="similarity">
    <text evidence="3">Belongs to the bacterial solute-binding protein 9 family.</text>
</comment>
<dbReference type="SUPFAM" id="SSF53807">
    <property type="entry name" value="Helical backbone' metal receptor"/>
    <property type="match status" value="1"/>
</dbReference>
<dbReference type="PANTHER" id="PTHR42953:SF8">
    <property type="entry name" value="ZINT DOMAIN-CONTAINING PROTEIN"/>
    <property type="match status" value="1"/>
</dbReference>
<protein>
    <submittedName>
        <fullName evidence="7">Zinc ABC transporter substrate-binding protein</fullName>
    </submittedName>
</protein>
<dbReference type="Proteomes" id="UP000012081">
    <property type="component" value="Unassembled WGS sequence"/>
</dbReference>
<dbReference type="STRING" id="1300222.I532_19302"/>
<feature type="compositionally biased region" description="Basic and acidic residues" evidence="5">
    <location>
        <begin position="130"/>
        <end position="178"/>
    </location>
</feature>
<dbReference type="RefSeq" id="WP_003390274.1">
    <property type="nucleotide sequence ID" value="NZ_APBN01000010.1"/>
</dbReference>
<dbReference type="EMBL" id="APBN01000010">
    <property type="protein sequence ID" value="EMT51095.1"/>
    <property type="molecule type" value="Genomic_DNA"/>
</dbReference>
<feature type="compositionally biased region" description="Basic and acidic residues" evidence="5">
    <location>
        <begin position="185"/>
        <end position="199"/>
    </location>
</feature>
<proteinExistence type="inferred from homology"/>
<gene>
    <name evidence="7" type="ORF">I532_19302</name>
</gene>
<feature type="chain" id="PRO_5004095284" evidence="6">
    <location>
        <begin position="26"/>
        <end position="370"/>
    </location>
</feature>
<feature type="coiled-coil region" evidence="4">
    <location>
        <begin position="222"/>
        <end position="249"/>
    </location>
</feature>
<keyword evidence="8" id="KW-1185">Reference proteome</keyword>
<dbReference type="InterPro" id="IPR050492">
    <property type="entry name" value="Bact_metal-bind_prot9"/>
</dbReference>
<keyword evidence="2 6" id="KW-0732">Signal</keyword>
<dbReference type="Gene3D" id="3.40.50.1980">
    <property type="entry name" value="Nitrogenase molybdenum iron protein domain"/>
    <property type="match status" value="3"/>
</dbReference>
<keyword evidence="1 3" id="KW-0813">Transport</keyword>
<dbReference type="PANTHER" id="PTHR42953">
    <property type="entry name" value="HIGH-AFFINITY ZINC UPTAKE SYSTEM PROTEIN ZNUA-RELATED"/>
    <property type="match status" value="1"/>
</dbReference>
<dbReference type="PATRIC" id="fig|1300222.3.peg.4054"/>
<evidence type="ECO:0000313" key="8">
    <source>
        <dbReference type="Proteomes" id="UP000012081"/>
    </source>
</evidence>
<accession>M8E6P6</accession>